<evidence type="ECO:0000259" key="13">
    <source>
        <dbReference type="Pfam" id="PF00004"/>
    </source>
</evidence>
<keyword evidence="6" id="KW-0645">Protease</keyword>
<evidence type="ECO:0000259" key="14">
    <source>
        <dbReference type="Pfam" id="PF06480"/>
    </source>
</evidence>
<feature type="domain" description="ATPase AAA-type core" evidence="13">
    <location>
        <begin position="233"/>
        <end position="333"/>
    </location>
</feature>
<dbReference type="InterPro" id="IPR003960">
    <property type="entry name" value="ATPase_AAA_CS"/>
</dbReference>
<dbReference type="AlphaFoldDB" id="A0A8J5SB79"/>
<reference evidence="16" key="1">
    <citation type="journal article" date="2021" name="bioRxiv">
        <title>Whole Genome Assembly and Annotation of Northern Wild Rice, Zizania palustris L., Supports a Whole Genome Duplication in the Zizania Genus.</title>
        <authorList>
            <person name="Haas M."/>
            <person name="Kono T."/>
            <person name="Macchietto M."/>
            <person name="Millas R."/>
            <person name="McGilp L."/>
            <person name="Shao M."/>
            <person name="Duquette J."/>
            <person name="Hirsch C.N."/>
            <person name="Kimball J."/>
        </authorList>
    </citation>
    <scope>NUCLEOTIDE SEQUENCE</scope>
    <source>
        <tissue evidence="16">Fresh leaf tissue</tissue>
    </source>
</reference>
<dbReference type="GO" id="GO:0005524">
    <property type="term" value="F:ATP binding"/>
    <property type="evidence" value="ECO:0007669"/>
    <property type="project" value="UniProtKB-KW"/>
</dbReference>
<sequence length="557" mass="61223">MGFLLLQLGFAIFALRMLRPEIALPGSEPRPQTTYVSVPYSDFLASIDKDQVKKVEVDGVHIMFRLRPEVEARVVEQPQMQHGTDSVADNAGVSRRIVFTTTRPMDIKTPYEKMVENSVEFGSPDKRSGGLLNSALVALIYVVLIAVVLQRLPISFSQNSAGQLRNRKNSNSGGAKFQKVLIYPFDIIPYPVNLREIRWFYLYVQEFLRNPERYIRLGARPPRGGSSRNWKDTSCKAVAGEAEVPFISCSASEFVELYVGMGAARIDAVAKSRDGRYRIVSNDEREQTLNQLLTEMDGFDTNSAVIVLGATNRADVLDPALRRPGRFDRVVMVEAPNRFGRESILKVHVNRKELPLGKDVNLSDIAAMTTGFTGADLANLVNEAALLAGRSNKEIVEKIDFISAVERSIAGIEKKHAKLKGNEKAVVARHEVGHAVVGTAVASLLPGQPRVEKLSILPRRATDMAYKAVAEYGLNQRIGPISVATLSNGGLDDSGGSPWGRDQGHLVDLVQREVKILLQSALEVALSVIRANPTVLEGLGAYLEENEKVEGEELHSG</sequence>
<dbReference type="PANTHER" id="PTHR23076:SF49">
    <property type="entry name" value="ATP-DEPENDENT ZINC METALLOPROTEASE FTSH 7, CHLOROPLASTIC"/>
    <property type="match status" value="1"/>
</dbReference>
<evidence type="ECO:0000256" key="2">
    <source>
        <dbReference type="ARBA" id="ARBA00003497"/>
    </source>
</evidence>
<organism evidence="16 17">
    <name type="scientific">Zizania palustris</name>
    <name type="common">Northern wild rice</name>
    <dbReference type="NCBI Taxonomy" id="103762"/>
    <lineage>
        <taxon>Eukaryota</taxon>
        <taxon>Viridiplantae</taxon>
        <taxon>Streptophyta</taxon>
        <taxon>Embryophyta</taxon>
        <taxon>Tracheophyta</taxon>
        <taxon>Spermatophyta</taxon>
        <taxon>Magnoliopsida</taxon>
        <taxon>Liliopsida</taxon>
        <taxon>Poales</taxon>
        <taxon>Poaceae</taxon>
        <taxon>BOP clade</taxon>
        <taxon>Oryzoideae</taxon>
        <taxon>Oryzeae</taxon>
        <taxon>Zizaniinae</taxon>
        <taxon>Zizania</taxon>
    </lineage>
</organism>
<feature type="domain" description="AAA ATPase AAA+ lid" evidence="15">
    <location>
        <begin position="359"/>
        <end position="401"/>
    </location>
</feature>
<protein>
    <recommendedName>
        <fullName evidence="18">AAA+ ATPase domain-containing protein</fullName>
    </recommendedName>
</protein>
<evidence type="ECO:0000256" key="4">
    <source>
        <dbReference type="ARBA" id="ARBA00010044"/>
    </source>
</evidence>
<evidence type="ECO:0000256" key="10">
    <source>
        <dbReference type="ARBA" id="ARBA00023136"/>
    </source>
</evidence>
<dbReference type="InterPro" id="IPR003959">
    <property type="entry name" value="ATPase_AAA_core"/>
</dbReference>
<comment type="caution">
    <text evidence="16">The sequence shown here is derived from an EMBL/GenBank/DDBJ whole genome shotgun (WGS) entry which is preliminary data.</text>
</comment>
<dbReference type="GO" id="GO:0016887">
    <property type="term" value="F:ATP hydrolysis activity"/>
    <property type="evidence" value="ECO:0007669"/>
    <property type="project" value="InterPro"/>
</dbReference>
<dbReference type="GO" id="GO:0004176">
    <property type="term" value="F:ATP-dependent peptidase activity"/>
    <property type="evidence" value="ECO:0007669"/>
    <property type="project" value="InterPro"/>
</dbReference>
<keyword evidence="10" id="KW-0472">Membrane</keyword>
<dbReference type="Pfam" id="PF06480">
    <property type="entry name" value="FtsH_ext"/>
    <property type="match status" value="1"/>
</dbReference>
<dbReference type="Pfam" id="PF00004">
    <property type="entry name" value="AAA"/>
    <property type="match status" value="1"/>
</dbReference>
<evidence type="ECO:0000256" key="5">
    <source>
        <dbReference type="ARBA" id="ARBA00010550"/>
    </source>
</evidence>
<evidence type="ECO:0000313" key="17">
    <source>
        <dbReference type="Proteomes" id="UP000729402"/>
    </source>
</evidence>
<proteinExistence type="inferred from homology"/>
<evidence type="ECO:0000256" key="7">
    <source>
        <dbReference type="ARBA" id="ARBA00022741"/>
    </source>
</evidence>
<comment type="function">
    <text evidence="2">Probable ATP-dependent zinc metallopeptidase.</text>
</comment>
<dbReference type="GO" id="GO:0006508">
    <property type="term" value="P:proteolysis"/>
    <property type="evidence" value="ECO:0007669"/>
    <property type="project" value="UniProtKB-KW"/>
</dbReference>
<evidence type="ECO:0000256" key="1">
    <source>
        <dbReference type="ARBA" id="ARBA00001947"/>
    </source>
</evidence>
<evidence type="ECO:0000313" key="16">
    <source>
        <dbReference type="EMBL" id="KAG8071630.1"/>
    </source>
</evidence>
<keyword evidence="9 11" id="KW-0067">ATP-binding</keyword>
<dbReference type="GO" id="GO:0008270">
    <property type="term" value="F:zinc ion binding"/>
    <property type="evidence" value="ECO:0007669"/>
    <property type="project" value="InterPro"/>
</dbReference>
<dbReference type="Pfam" id="PF17862">
    <property type="entry name" value="AAA_lid_3"/>
    <property type="match status" value="1"/>
</dbReference>
<dbReference type="PANTHER" id="PTHR23076">
    <property type="entry name" value="METALLOPROTEASE M41 FTSH"/>
    <property type="match status" value="1"/>
</dbReference>
<evidence type="ECO:0008006" key="18">
    <source>
        <dbReference type="Google" id="ProtNLM"/>
    </source>
</evidence>
<dbReference type="Proteomes" id="UP000729402">
    <property type="component" value="Unassembled WGS sequence"/>
</dbReference>
<evidence type="ECO:0000259" key="15">
    <source>
        <dbReference type="Pfam" id="PF17862"/>
    </source>
</evidence>
<keyword evidence="12" id="KW-0732">Signal</keyword>
<dbReference type="FunFam" id="1.10.8.60:FF:000001">
    <property type="entry name" value="ATP-dependent zinc metalloprotease FtsH"/>
    <property type="match status" value="1"/>
</dbReference>
<feature type="signal peptide" evidence="12">
    <location>
        <begin position="1"/>
        <end position="23"/>
    </location>
</feature>
<reference evidence="16" key="2">
    <citation type="submission" date="2021-02" db="EMBL/GenBank/DDBJ databases">
        <authorList>
            <person name="Kimball J.A."/>
            <person name="Haas M.W."/>
            <person name="Macchietto M."/>
            <person name="Kono T."/>
            <person name="Duquette J."/>
            <person name="Shao M."/>
        </authorList>
    </citation>
    <scope>NUCLEOTIDE SEQUENCE</scope>
    <source>
        <tissue evidence="16">Fresh leaf tissue</tissue>
    </source>
</reference>
<keyword evidence="8" id="KW-0378">Hydrolase</keyword>
<feature type="domain" description="Peptidase M41 FtsH extracellular" evidence="14">
    <location>
        <begin position="11"/>
        <end position="123"/>
    </location>
</feature>
<comment type="similarity">
    <text evidence="5">In the N-terminal section; belongs to the AAA ATPase family.</text>
</comment>
<dbReference type="PROSITE" id="PS00674">
    <property type="entry name" value="AAA"/>
    <property type="match status" value="1"/>
</dbReference>
<evidence type="ECO:0000256" key="12">
    <source>
        <dbReference type="SAM" id="SignalP"/>
    </source>
</evidence>
<name>A0A8J5SB79_ZIZPA</name>
<feature type="chain" id="PRO_5035172908" description="AAA+ ATPase domain-containing protein" evidence="12">
    <location>
        <begin position="24"/>
        <end position="557"/>
    </location>
</feature>
<comment type="similarity">
    <text evidence="4">In the C-terminal section; belongs to the peptidase M41 family.</text>
</comment>
<keyword evidence="17" id="KW-1185">Reference proteome</keyword>
<dbReference type="GO" id="GO:0009535">
    <property type="term" value="C:chloroplast thylakoid membrane"/>
    <property type="evidence" value="ECO:0007669"/>
    <property type="project" value="TreeGrafter"/>
</dbReference>
<evidence type="ECO:0000256" key="3">
    <source>
        <dbReference type="ARBA" id="ARBA00004370"/>
    </source>
</evidence>
<comment type="similarity">
    <text evidence="11">Belongs to the AAA ATPase family.</text>
</comment>
<evidence type="ECO:0000256" key="6">
    <source>
        <dbReference type="ARBA" id="ARBA00022670"/>
    </source>
</evidence>
<dbReference type="GO" id="GO:0004222">
    <property type="term" value="F:metalloendopeptidase activity"/>
    <property type="evidence" value="ECO:0007669"/>
    <property type="project" value="InterPro"/>
</dbReference>
<evidence type="ECO:0000256" key="8">
    <source>
        <dbReference type="ARBA" id="ARBA00022801"/>
    </source>
</evidence>
<gene>
    <name evidence="16" type="ORF">GUJ93_ZPchr0006g41519</name>
</gene>
<evidence type="ECO:0000256" key="11">
    <source>
        <dbReference type="RuleBase" id="RU003651"/>
    </source>
</evidence>
<dbReference type="InterPro" id="IPR041569">
    <property type="entry name" value="AAA_lid_3"/>
</dbReference>
<comment type="cofactor">
    <cofactor evidence="1">
        <name>Zn(2+)</name>
        <dbReference type="ChEBI" id="CHEBI:29105"/>
    </cofactor>
</comment>
<evidence type="ECO:0000256" key="9">
    <source>
        <dbReference type="ARBA" id="ARBA00022840"/>
    </source>
</evidence>
<dbReference type="OrthoDB" id="1413014at2759"/>
<keyword evidence="7 11" id="KW-0547">Nucleotide-binding</keyword>
<dbReference type="InterPro" id="IPR011546">
    <property type="entry name" value="Pept_M41_FtsH_extracell"/>
</dbReference>
<dbReference type="EMBL" id="JAAALK010000283">
    <property type="protein sequence ID" value="KAG8071630.1"/>
    <property type="molecule type" value="Genomic_DNA"/>
</dbReference>
<comment type="subcellular location">
    <subcellularLocation>
        <location evidence="3">Membrane</location>
    </subcellularLocation>
</comment>
<accession>A0A8J5SB79</accession>